<organism evidence="12 13">
    <name type="scientific">Malus domestica</name>
    <name type="common">Apple</name>
    <name type="synonym">Pyrus malus</name>
    <dbReference type="NCBI Taxonomy" id="3750"/>
    <lineage>
        <taxon>Eukaryota</taxon>
        <taxon>Viridiplantae</taxon>
        <taxon>Streptophyta</taxon>
        <taxon>Embryophyta</taxon>
        <taxon>Tracheophyta</taxon>
        <taxon>Spermatophyta</taxon>
        <taxon>Magnoliopsida</taxon>
        <taxon>eudicotyledons</taxon>
        <taxon>Gunneridae</taxon>
        <taxon>Pentapetalae</taxon>
        <taxon>rosids</taxon>
        <taxon>fabids</taxon>
        <taxon>Rosales</taxon>
        <taxon>Rosaceae</taxon>
        <taxon>Amygdaloideae</taxon>
        <taxon>Maleae</taxon>
        <taxon>Malus</taxon>
    </lineage>
</organism>
<dbReference type="AlphaFoldDB" id="A0A498JSX1"/>
<dbReference type="Gene3D" id="3.30.200.20">
    <property type="entry name" value="Phosphorylase Kinase, domain 1"/>
    <property type="match status" value="1"/>
</dbReference>
<keyword evidence="6 7" id="KW-0067">ATP-binding</keyword>
<dbReference type="Gene3D" id="3.40.1190.20">
    <property type="match status" value="1"/>
</dbReference>
<evidence type="ECO:0000256" key="6">
    <source>
        <dbReference type="ARBA" id="ARBA00022840"/>
    </source>
</evidence>
<dbReference type="InterPro" id="IPR057597">
    <property type="entry name" value="ALE2_N"/>
</dbReference>
<evidence type="ECO:0000313" key="13">
    <source>
        <dbReference type="Proteomes" id="UP000290289"/>
    </source>
</evidence>
<dbReference type="STRING" id="3750.A0A498JSX1"/>
<dbReference type="Pfam" id="PF07714">
    <property type="entry name" value="PK_Tyr_Ser-Thr"/>
    <property type="match status" value="1"/>
</dbReference>
<dbReference type="InterPro" id="IPR011009">
    <property type="entry name" value="Kinase-like_dom_sf"/>
</dbReference>
<gene>
    <name evidence="12" type="ORF">DVH24_010481</name>
</gene>
<keyword evidence="5 8" id="KW-0418">Kinase</keyword>
<evidence type="ECO:0000256" key="9">
    <source>
        <dbReference type="SAM" id="MobiDB-lite"/>
    </source>
</evidence>
<dbReference type="InterPro" id="IPR029056">
    <property type="entry name" value="Ribokinase-like"/>
</dbReference>
<sequence length="1162" mass="126538">FTLATCVDFGLTNYVAKATSPLTVSRAPRRLLLTMFCVNFDNANSDSASAPCSPPAQLDFLLLRRFFSKYLLVSLSIAKPTVVYERFLNRTRSILMSLPFASKRSKTWMVKPSLGTLAPARSPIHLGPSSSPSPRRGHHRHRHVRVEPHDVAPAPSKDPGCDQICVEPLTASPFGSPCGCVFPMKVKLLLDIAPYAIFPVMSELEIEIAEGTYLTQSQVKIMGASADSQNQGRTVVDINLVPLGERFDNTTAILTYDRFQHKKVPLNLTLFGNYEVVYISYPGIPSSPPYEIYEGHGPAGSAGGLPITADFGGKNQRMNIKTIMIIALSAFVLLVVLLGAIWVFVQWRRFGRPSSAVGPAFTSSIHKRSGMGSILSSSIASSTSVSLMSTMATSILSVKTFPLAELEKATNKFSSQRVLGEGGFGRVYHGIMEDGTEVAVKVLTRDNLNQNGDREFIAEVEMLSRLHHRNLVKLIGICIEGRTRSLVYEIVRNGSVESHLHGVDKVNGPLDWEARMKIALGAARGLAYLHEDSNPRVIHRDFKASNVLLEADFTPKVSDFGLAREATEGSHHISTRVMGTFGYVAPEYAMTGHLLVKSDVYSYGVVLLELLSGRKPVDMSHPPGQENLVTWARPLLTSREGLQQLVDPALAGTYDFDDMAKVAAIASMCVHPEVTRRPFMGEVVQALKLIYNDTDETGGDCYSQKESSVPDSDFKGDLAPSDSSWWNAGGLTPRLNYGQASSFITMEYSSGPLEDMENRPFSTSSLVGDEISLPIRHGNRSGPLRTVRSKPAFYRIRGSRSEHSGLLPKQRAWNDGFWLGVGGVGVDFLAAVPSYPKPDEKIRTTSLKVQGGGNTGNALTCAARLGLTTRVISKIANDTQGRAILEVLRNDGVDTSFIVVSEEGNSPFTYIIVDNEMKTRTCIFTPGYPLMMPDDLSQSSLSSALDGARIVYFDVRWPETALVVAQEAARKNIPILIDNERKREGLDDLITFADYAAWTEAASAPSALVSMLLKLPKLKFVIVTLGEDGCIMLERSVDEIPDIEEMDVDSLLGSLKQRKNDSTAIPTYVSSPVTKLRANGIGTVCGRLLVGTAEKVPPEELLDTTGAGDSFVGAVLYAICTNMPPEKMLPFAAQVAALCCRALGARAGLPHRTDSRLASFLS</sequence>
<dbReference type="Gene3D" id="1.10.510.10">
    <property type="entry name" value="Transferase(Phosphotransferase) domain 1"/>
    <property type="match status" value="1"/>
</dbReference>
<dbReference type="EMBL" id="RDQH01000331">
    <property type="protein sequence ID" value="RXH98156.1"/>
    <property type="molecule type" value="Genomic_DNA"/>
</dbReference>
<protein>
    <recommendedName>
        <fullName evidence="11">Protein kinase domain-containing protein</fullName>
    </recommendedName>
</protein>
<dbReference type="Pfam" id="PF23180">
    <property type="entry name" value="ALE2_N"/>
    <property type="match status" value="1"/>
</dbReference>
<evidence type="ECO:0000256" key="1">
    <source>
        <dbReference type="ARBA" id="ARBA00010688"/>
    </source>
</evidence>
<keyword evidence="10" id="KW-1133">Transmembrane helix</keyword>
<dbReference type="FunFam" id="1.10.510.10:FF:000051">
    <property type="entry name" value="Receptor-like serine/threonine-protein kinase ALE2"/>
    <property type="match status" value="1"/>
</dbReference>
<feature type="domain" description="Protein kinase" evidence="11">
    <location>
        <begin position="413"/>
        <end position="690"/>
    </location>
</feature>
<dbReference type="CDD" id="cd14066">
    <property type="entry name" value="STKc_IRAK"/>
    <property type="match status" value="1"/>
</dbReference>
<evidence type="ECO:0000313" key="12">
    <source>
        <dbReference type="EMBL" id="RXH98156.1"/>
    </source>
</evidence>
<dbReference type="PROSITE" id="PS00107">
    <property type="entry name" value="PROTEIN_KINASE_ATP"/>
    <property type="match status" value="1"/>
</dbReference>
<keyword evidence="10" id="KW-0812">Transmembrane</keyword>
<dbReference type="SUPFAM" id="SSF56112">
    <property type="entry name" value="Protein kinase-like (PK-like)"/>
    <property type="match status" value="1"/>
</dbReference>
<dbReference type="InterPro" id="IPR000719">
    <property type="entry name" value="Prot_kinase_dom"/>
</dbReference>
<evidence type="ECO:0000259" key="11">
    <source>
        <dbReference type="PROSITE" id="PS50011"/>
    </source>
</evidence>
<dbReference type="PANTHER" id="PTHR47989:SF40">
    <property type="entry name" value="RECEPTOR-LIKE SERINE_THREONINE-PROTEIN KINASE ALE2"/>
    <property type="match status" value="1"/>
</dbReference>
<accession>A0A498JSX1</accession>
<feature type="binding site" evidence="7">
    <location>
        <position position="441"/>
    </location>
    <ligand>
        <name>ATP</name>
        <dbReference type="ChEBI" id="CHEBI:30616"/>
    </ligand>
</feature>
<comment type="similarity">
    <text evidence="1 8">Belongs to the carbohydrate kinase PfkB family.</text>
</comment>
<keyword evidence="2" id="KW-0723">Serine/threonine-protein kinase</keyword>
<dbReference type="GO" id="GO:0004674">
    <property type="term" value="F:protein serine/threonine kinase activity"/>
    <property type="evidence" value="ECO:0007669"/>
    <property type="project" value="UniProtKB-KW"/>
</dbReference>
<keyword evidence="10" id="KW-0472">Membrane</keyword>
<dbReference type="PRINTS" id="PR00990">
    <property type="entry name" value="RIBOKINASE"/>
</dbReference>
<dbReference type="FunFam" id="3.30.200.20:FF:000146">
    <property type="entry name" value="receptor-like serine/threonine-protein kinase ALE2"/>
    <property type="match status" value="1"/>
</dbReference>
<dbReference type="PROSITE" id="PS00108">
    <property type="entry name" value="PROTEIN_KINASE_ST"/>
    <property type="match status" value="1"/>
</dbReference>
<dbReference type="PROSITE" id="PS00584">
    <property type="entry name" value="PFKB_KINASES_2"/>
    <property type="match status" value="1"/>
</dbReference>
<dbReference type="InterPro" id="IPR002139">
    <property type="entry name" value="Ribo/fructo_kinase"/>
</dbReference>
<dbReference type="CDD" id="cd01945">
    <property type="entry name" value="ribokinase_group_B"/>
    <property type="match status" value="1"/>
</dbReference>
<keyword evidence="3 8" id="KW-0808">Transferase</keyword>
<name>A0A498JSX1_MALDO</name>
<feature type="transmembrane region" description="Helical" evidence="10">
    <location>
        <begin position="323"/>
        <end position="345"/>
    </location>
</feature>
<dbReference type="GO" id="GO:0005524">
    <property type="term" value="F:ATP binding"/>
    <property type="evidence" value="ECO:0007669"/>
    <property type="project" value="UniProtKB-UniRule"/>
</dbReference>
<dbReference type="InterPro" id="IPR017441">
    <property type="entry name" value="Protein_kinase_ATP_BS"/>
</dbReference>
<keyword evidence="4 7" id="KW-0547">Nucleotide-binding</keyword>
<evidence type="ECO:0000256" key="5">
    <source>
        <dbReference type="ARBA" id="ARBA00022777"/>
    </source>
</evidence>
<keyword evidence="13" id="KW-1185">Reference proteome</keyword>
<dbReference type="InterPro" id="IPR008271">
    <property type="entry name" value="Ser/Thr_kinase_AS"/>
</dbReference>
<comment type="caution">
    <text evidence="12">The sequence shown here is derived from an EMBL/GenBank/DDBJ whole genome shotgun (WGS) entry which is preliminary data.</text>
</comment>
<dbReference type="SUPFAM" id="SSF53613">
    <property type="entry name" value="Ribokinase-like"/>
    <property type="match status" value="1"/>
</dbReference>
<dbReference type="PANTHER" id="PTHR47989">
    <property type="entry name" value="OS01G0750732 PROTEIN"/>
    <property type="match status" value="1"/>
</dbReference>
<evidence type="ECO:0000256" key="3">
    <source>
        <dbReference type="ARBA" id="ARBA00022679"/>
    </source>
</evidence>
<dbReference type="InterPro" id="IPR001245">
    <property type="entry name" value="Ser-Thr/Tyr_kinase_cat_dom"/>
</dbReference>
<dbReference type="InterPro" id="IPR002173">
    <property type="entry name" value="Carboh/pur_kinase_PfkB_CS"/>
</dbReference>
<dbReference type="PROSITE" id="PS50011">
    <property type="entry name" value="PROTEIN_KINASE_DOM"/>
    <property type="match status" value="1"/>
</dbReference>
<evidence type="ECO:0000256" key="4">
    <source>
        <dbReference type="ARBA" id="ARBA00022741"/>
    </source>
</evidence>
<evidence type="ECO:0000256" key="2">
    <source>
        <dbReference type="ARBA" id="ARBA00022527"/>
    </source>
</evidence>
<feature type="non-terminal residue" evidence="12">
    <location>
        <position position="1"/>
    </location>
</feature>
<dbReference type="Proteomes" id="UP000290289">
    <property type="component" value="Chromosome 5"/>
</dbReference>
<dbReference type="InterPro" id="IPR011611">
    <property type="entry name" value="PfkB_dom"/>
</dbReference>
<dbReference type="Pfam" id="PF00294">
    <property type="entry name" value="PfkB"/>
    <property type="match status" value="2"/>
</dbReference>
<evidence type="ECO:0000256" key="7">
    <source>
        <dbReference type="PROSITE-ProRule" id="PRU10141"/>
    </source>
</evidence>
<evidence type="ECO:0000256" key="8">
    <source>
        <dbReference type="RuleBase" id="RU003704"/>
    </source>
</evidence>
<reference evidence="12 13" key="1">
    <citation type="submission" date="2018-10" db="EMBL/GenBank/DDBJ databases">
        <title>A high-quality apple genome assembly.</title>
        <authorList>
            <person name="Hu J."/>
        </authorList>
    </citation>
    <scope>NUCLEOTIDE SEQUENCE [LARGE SCALE GENOMIC DNA]</scope>
    <source>
        <strain evidence="13">cv. HFTH1</strain>
        <tissue evidence="12">Young leaf</tissue>
    </source>
</reference>
<feature type="region of interest" description="Disordered" evidence="9">
    <location>
        <begin position="121"/>
        <end position="142"/>
    </location>
</feature>
<evidence type="ECO:0000256" key="10">
    <source>
        <dbReference type="SAM" id="Phobius"/>
    </source>
</evidence>
<proteinExistence type="inferred from homology"/>